<protein>
    <submittedName>
        <fullName evidence="9">Uncharacterized protein LOC109713337</fullName>
    </submittedName>
</protein>
<feature type="compositionally biased region" description="Basic and acidic residues" evidence="6">
    <location>
        <begin position="348"/>
        <end position="368"/>
    </location>
</feature>
<organism evidence="8 9">
    <name type="scientific">Ananas comosus</name>
    <name type="common">Pineapple</name>
    <name type="synonym">Ananas ananas</name>
    <dbReference type="NCBI Taxonomy" id="4615"/>
    <lineage>
        <taxon>Eukaryota</taxon>
        <taxon>Viridiplantae</taxon>
        <taxon>Streptophyta</taxon>
        <taxon>Embryophyta</taxon>
        <taxon>Tracheophyta</taxon>
        <taxon>Spermatophyta</taxon>
        <taxon>Magnoliopsida</taxon>
        <taxon>Liliopsida</taxon>
        <taxon>Poales</taxon>
        <taxon>Bromeliaceae</taxon>
        <taxon>Bromelioideae</taxon>
        <taxon>Ananas</taxon>
    </lineage>
</organism>
<dbReference type="PANTHER" id="PTHR34067:SF20">
    <property type="entry name" value="OS08G0206700 PROTEIN"/>
    <property type="match status" value="1"/>
</dbReference>
<dbReference type="Gene3D" id="3.30.890.10">
    <property type="entry name" value="Methyl-cpg-binding Protein 2, Chain A"/>
    <property type="match status" value="3"/>
</dbReference>
<evidence type="ECO:0000259" key="7">
    <source>
        <dbReference type="PROSITE" id="PS50982"/>
    </source>
</evidence>
<gene>
    <name evidence="9" type="primary">LOC109713337</name>
</gene>
<keyword evidence="5" id="KW-0539">Nucleus</keyword>
<evidence type="ECO:0000256" key="3">
    <source>
        <dbReference type="ARBA" id="ARBA00023125"/>
    </source>
</evidence>
<dbReference type="Gramene" id="Aco010625.1.mrna1">
    <property type="protein sequence ID" value="Aco010625.1.mrna1"/>
    <property type="gene ID" value="Aco010625.1.path1"/>
</dbReference>
<keyword evidence="8" id="KW-1185">Reference proteome</keyword>
<keyword evidence="4" id="KW-0804">Transcription</keyword>
<dbReference type="GeneID" id="109713337"/>
<proteinExistence type="predicted"/>
<keyword evidence="2" id="KW-0805">Transcription regulation</keyword>
<sequence length="539" mass="60330">MTTTTAAHCPPPVMSYEPPEWLPDGWIMEVRRGRKSGSLYHYYTSPISGSTFCSRNEVLHHLNFMEVDHAALETRACPEDEKMQLVVSADNSLGWLPSGWILEIRSRGSGTEAEERYKCYIDPVTEYRFFSKEDVLCYLEEGTLPNSISDLERNCNADAIDNIFAQIEYSPEGLPNGWVKLTKFRKFPCEHGTRKDPYYTEPASGLVFRTLKDVSRYVETGEISKHAFRPRQSIIETYVVGMGSSRRCRRTSAEKPKSPAIDVRQCLFTGQAPTFNRQVVIKEEPPDDCEESTPLRLQLDASLVEKIKKKIKKKMKLLDRAKDDPLKITKKVKKKKKRAKMNESSQNKPKELGEYGSKQDEESQKLIEESAIIPFDPVKQKQLELEEKPKINDEGEEGNSSILDADFEEKENVVLSPAEEKPAVSEDKKPLFSGEDQSGSSDGVKSESSDSMTRRASKRLAGVEALPGDDSLLGYFFHRGAVISKKRFKRIKGLSQLAEKNGILQLAVPDKQAGAGAAGDEAENAKTASATASASPSRE</sequence>
<evidence type="ECO:0000313" key="9">
    <source>
        <dbReference type="RefSeq" id="XP_020092952.1"/>
    </source>
</evidence>
<dbReference type="GO" id="GO:0005634">
    <property type="term" value="C:nucleus"/>
    <property type="evidence" value="ECO:0007669"/>
    <property type="project" value="UniProtKB-SubCell"/>
</dbReference>
<evidence type="ECO:0000256" key="2">
    <source>
        <dbReference type="ARBA" id="ARBA00023015"/>
    </source>
</evidence>
<feature type="domain" description="MBD" evidence="7">
    <location>
        <begin position="12"/>
        <end position="82"/>
    </location>
</feature>
<evidence type="ECO:0000313" key="8">
    <source>
        <dbReference type="Proteomes" id="UP000515123"/>
    </source>
</evidence>
<feature type="region of interest" description="Disordered" evidence="6">
    <location>
        <begin position="511"/>
        <end position="539"/>
    </location>
</feature>
<evidence type="ECO:0000256" key="1">
    <source>
        <dbReference type="ARBA" id="ARBA00004123"/>
    </source>
</evidence>
<feature type="domain" description="MBD" evidence="7">
    <location>
        <begin position="164"/>
        <end position="233"/>
    </location>
</feature>
<name>A0A6P5FBI2_ANACO</name>
<accession>A0A6P5FBI2</accession>
<feature type="compositionally biased region" description="Low complexity" evidence="6">
    <location>
        <begin position="513"/>
        <end position="539"/>
    </location>
</feature>
<dbReference type="Proteomes" id="UP000515123">
    <property type="component" value="Linkage group 7"/>
</dbReference>
<feature type="domain" description="MBD" evidence="7">
    <location>
        <begin position="86"/>
        <end position="160"/>
    </location>
</feature>
<feature type="region of interest" description="Disordered" evidence="6">
    <location>
        <begin position="387"/>
        <end position="463"/>
    </location>
</feature>
<keyword evidence="3" id="KW-0238">DNA-binding</keyword>
<dbReference type="RefSeq" id="XP_020092952.1">
    <property type="nucleotide sequence ID" value="XM_020237363.1"/>
</dbReference>
<reference evidence="8" key="1">
    <citation type="journal article" date="2015" name="Nat. Genet.">
        <title>The pineapple genome and the evolution of CAM photosynthesis.</title>
        <authorList>
            <person name="Ming R."/>
            <person name="VanBuren R."/>
            <person name="Wai C.M."/>
            <person name="Tang H."/>
            <person name="Schatz M.C."/>
            <person name="Bowers J.E."/>
            <person name="Lyons E."/>
            <person name="Wang M.L."/>
            <person name="Chen J."/>
            <person name="Biggers E."/>
            <person name="Zhang J."/>
            <person name="Huang L."/>
            <person name="Zhang L."/>
            <person name="Miao W."/>
            <person name="Zhang J."/>
            <person name="Ye Z."/>
            <person name="Miao C."/>
            <person name="Lin Z."/>
            <person name="Wang H."/>
            <person name="Zhou H."/>
            <person name="Yim W.C."/>
            <person name="Priest H.D."/>
            <person name="Zheng C."/>
            <person name="Woodhouse M."/>
            <person name="Edger P.P."/>
            <person name="Guyot R."/>
            <person name="Guo H.B."/>
            <person name="Guo H."/>
            <person name="Zheng G."/>
            <person name="Singh R."/>
            <person name="Sharma A."/>
            <person name="Min X."/>
            <person name="Zheng Y."/>
            <person name="Lee H."/>
            <person name="Gurtowski J."/>
            <person name="Sedlazeck F.J."/>
            <person name="Harkess A."/>
            <person name="McKain M.R."/>
            <person name="Liao Z."/>
            <person name="Fang J."/>
            <person name="Liu J."/>
            <person name="Zhang X."/>
            <person name="Zhang Q."/>
            <person name="Hu W."/>
            <person name="Qin Y."/>
            <person name="Wang K."/>
            <person name="Chen L.Y."/>
            <person name="Shirley N."/>
            <person name="Lin Y.R."/>
            <person name="Liu L.Y."/>
            <person name="Hernandez A.G."/>
            <person name="Wright C.L."/>
            <person name="Bulone V."/>
            <person name="Tuskan G.A."/>
            <person name="Heath K."/>
            <person name="Zee F."/>
            <person name="Moore P.H."/>
            <person name="Sunkar R."/>
            <person name="Leebens-Mack J.H."/>
            <person name="Mockler T."/>
            <person name="Bennetzen J.L."/>
            <person name="Freeling M."/>
            <person name="Sankoff D."/>
            <person name="Paterson A.H."/>
            <person name="Zhu X."/>
            <person name="Yang X."/>
            <person name="Smith J.A."/>
            <person name="Cushman J.C."/>
            <person name="Paull R.E."/>
            <person name="Yu Q."/>
        </authorList>
    </citation>
    <scope>NUCLEOTIDE SEQUENCE [LARGE SCALE GENOMIC DNA]</scope>
    <source>
        <strain evidence="8">cv. F153</strain>
    </source>
</reference>
<dbReference type="GO" id="GO:0003677">
    <property type="term" value="F:DNA binding"/>
    <property type="evidence" value="ECO:0007669"/>
    <property type="project" value="UniProtKB-KW"/>
</dbReference>
<dbReference type="InterPro" id="IPR016177">
    <property type="entry name" value="DNA-bd_dom_sf"/>
</dbReference>
<dbReference type="SUPFAM" id="SSF54171">
    <property type="entry name" value="DNA-binding domain"/>
    <property type="match status" value="3"/>
</dbReference>
<dbReference type="PROSITE" id="PS50982">
    <property type="entry name" value="MBD"/>
    <property type="match status" value="3"/>
</dbReference>
<feature type="compositionally biased region" description="Basic residues" evidence="6">
    <location>
        <begin position="328"/>
        <end position="339"/>
    </location>
</feature>
<dbReference type="InterPro" id="IPR001739">
    <property type="entry name" value="Methyl_CpG_DNA-bd"/>
</dbReference>
<evidence type="ECO:0000256" key="6">
    <source>
        <dbReference type="SAM" id="MobiDB-lite"/>
    </source>
</evidence>
<dbReference type="OrthoDB" id="10072024at2759"/>
<dbReference type="AlphaFoldDB" id="A0A6P5FBI2"/>
<evidence type="ECO:0000256" key="4">
    <source>
        <dbReference type="ARBA" id="ARBA00023163"/>
    </source>
</evidence>
<dbReference type="PANTHER" id="PTHR34067">
    <property type="entry name" value="OS04G0193200 PROTEIN"/>
    <property type="match status" value="1"/>
</dbReference>
<comment type="subcellular location">
    <subcellularLocation>
        <location evidence="1">Nucleus</location>
    </subcellularLocation>
</comment>
<feature type="compositionally biased region" description="Basic and acidic residues" evidence="6">
    <location>
        <begin position="418"/>
        <end position="430"/>
    </location>
</feature>
<feature type="region of interest" description="Disordered" evidence="6">
    <location>
        <begin position="328"/>
        <end position="373"/>
    </location>
</feature>
<dbReference type="InterPro" id="IPR038945">
    <property type="entry name" value="MBD13-like"/>
</dbReference>
<reference evidence="9" key="2">
    <citation type="submission" date="2025-08" db="UniProtKB">
        <authorList>
            <consortium name="RefSeq"/>
        </authorList>
    </citation>
    <scope>IDENTIFICATION</scope>
    <source>
        <tissue evidence="9">Leaf</tissue>
    </source>
</reference>
<evidence type="ECO:0000256" key="5">
    <source>
        <dbReference type="ARBA" id="ARBA00023242"/>
    </source>
</evidence>